<dbReference type="InterPro" id="IPR022896">
    <property type="entry name" value="TrioseP_Isoase_bac/euk"/>
</dbReference>
<proteinExistence type="inferred from homology"/>
<evidence type="ECO:0000256" key="1">
    <source>
        <dbReference type="ARBA" id="ARBA00004680"/>
    </source>
</evidence>
<evidence type="ECO:0000313" key="11">
    <source>
        <dbReference type="EMBL" id="CDN40481.1"/>
    </source>
</evidence>
<dbReference type="InterPro" id="IPR020861">
    <property type="entry name" value="Triosephosphate_isomerase_AS"/>
</dbReference>
<comment type="subunit">
    <text evidence="9 10">Homodimer.</text>
</comment>
<evidence type="ECO:0000256" key="3">
    <source>
        <dbReference type="ARBA" id="ARBA00011940"/>
    </source>
</evidence>
<dbReference type="Gene3D" id="3.20.20.70">
    <property type="entry name" value="Aldolase class I"/>
    <property type="match status" value="1"/>
</dbReference>
<keyword evidence="5 9" id="KW-0312">Gluconeogenesis</keyword>
<dbReference type="RefSeq" id="WP_343251827.1">
    <property type="nucleotide sequence ID" value="NZ_HG937516.1"/>
</dbReference>
<dbReference type="EMBL" id="HG937516">
    <property type="protein sequence ID" value="CDN40481.1"/>
    <property type="molecule type" value="Genomic_DNA"/>
</dbReference>
<evidence type="ECO:0000256" key="6">
    <source>
        <dbReference type="ARBA" id="ARBA00022490"/>
    </source>
</evidence>
<dbReference type="Proteomes" id="UP000261764">
    <property type="component" value="Chromosome I"/>
</dbReference>
<dbReference type="EC" id="5.3.1.1" evidence="3 9"/>
<evidence type="ECO:0000256" key="10">
    <source>
        <dbReference type="RuleBase" id="RU363013"/>
    </source>
</evidence>
<feature type="binding site" evidence="9">
    <location>
        <position position="173"/>
    </location>
    <ligand>
        <name>substrate</name>
    </ligand>
</feature>
<protein>
    <recommendedName>
        <fullName evidence="4 9">Triosephosphate isomerase</fullName>
        <shortName evidence="9">TIM</shortName>
        <shortName evidence="9">TPI</shortName>
        <ecNumber evidence="3 9">5.3.1.1</ecNumber>
    </recommendedName>
    <alternativeName>
        <fullName evidence="9">Triose-phosphate isomerase</fullName>
    </alternativeName>
</protein>
<dbReference type="GO" id="GO:0046166">
    <property type="term" value="P:glyceraldehyde-3-phosphate biosynthetic process"/>
    <property type="evidence" value="ECO:0007669"/>
    <property type="project" value="TreeGrafter"/>
</dbReference>
<sequence length="250" mass="27162">MKKRIIIGNWKTNKTQAEVQAFFAEVNPVLLEKKHANWCGVAPVFIHLPLVLSLAKGQMVTVAQDANFISTGAYTGTVSYSQLKDLGVNTVIIGHSERREYYHETDAIVNQKINALLTNGMTPILCIGETNAQFEANVTDSVCASQLEKAIHGVDQRYLDQLIIAYEPIWAIGTGKTATAEIAESTIKKIRLHLSKLTNDTLAKKIPILYGGSVKPNNIESLMAQPNIDGALVGGASLSAKDFLSLLGDQ</sequence>
<dbReference type="Pfam" id="PF00121">
    <property type="entry name" value="TIM"/>
    <property type="match status" value="1"/>
</dbReference>
<name>A0A292IHS5_9MOLU</name>
<keyword evidence="12" id="KW-1185">Reference proteome</keyword>
<feature type="active site" description="Electrophile" evidence="9">
    <location>
        <position position="95"/>
    </location>
</feature>
<dbReference type="HAMAP" id="MF_00147_B">
    <property type="entry name" value="TIM_B"/>
    <property type="match status" value="1"/>
</dbReference>
<dbReference type="PANTHER" id="PTHR21139:SF42">
    <property type="entry name" value="TRIOSEPHOSPHATE ISOMERASE"/>
    <property type="match status" value="1"/>
</dbReference>
<comment type="pathway">
    <text evidence="1 9 10">Carbohydrate degradation; glycolysis; D-glyceraldehyde 3-phosphate from glycerone phosphate: step 1/1.</text>
</comment>
<feature type="binding site" evidence="9">
    <location>
        <position position="213"/>
    </location>
    <ligand>
        <name>substrate</name>
    </ligand>
</feature>
<dbReference type="CDD" id="cd00311">
    <property type="entry name" value="TIM"/>
    <property type="match status" value="1"/>
</dbReference>
<feature type="active site" description="Proton acceptor" evidence="9">
    <location>
        <position position="167"/>
    </location>
</feature>
<evidence type="ECO:0000256" key="8">
    <source>
        <dbReference type="ARBA" id="ARBA00023235"/>
    </source>
</evidence>
<comment type="catalytic activity">
    <reaction evidence="9 10">
        <text>D-glyceraldehyde 3-phosphate = dihydroxyacetone phosphate</text>
        <dbReference type="Rhea" id="RHEA:18585"/>
        <dbReference type="ChEBI" id="CHEBI:57642"/>
        <dbReference type="ChEBI" id="CHEBI:59776"/>
        <dbReference type="EC" id="5.3.1.1"/>
    </reaction>
</comment>
<comment type="similarity">
    <text evidence="2 9 10">Belongs to the triosephosphate isomerase family.</text>
</comment>
<dbReference type="PROSITE" id="PS00171">
    <property type="entry name" value="TIM_1"/>
    <property type="match status" value="1"/>
</dbReference>
<keyword evidence="7 9" id="KW-0324">Glycolysis</keyword>
<feature type="binding site" evidence="9">
    <location>
        <begin position="234"/>
        <end position="235"/>
    </location>
    <ligand>
        <name>substrate</name>
    </ligand>
</feature>
<dbReference type="AlphaFoldDB" id="A0A292IHS5"/>
<organism evidence="11 12">
    <name type="scientific">Mycoplasma amphoriforme A39</name>
    <dbReference type="NCBI Taxonomy" id="572419"/>
    <lineage>
        <taxon>Bacteria</taxon>
        <taxon>Bacillati</taxon>
        <taxon>Mycoplasmatota</taxon>
        <taxon>Mollicutes</taxon>
        <taxon>Mycoplasmataceae</taxon>
        <taxon>Mycoplasma</taxon>
    </lineage>
</organism>
<feature type="binding site" evidence="9">
    <location>
        <begin position="9"/>
        <end position="11"/>
    </location>
    <ligand>
        <name>substrate</name>
    </ligand>
</feature>
<dbReference type="GO" id="GO:0006094">
    <property type="term" value="P:gluconeogenesis"/>
    <property type="evidence" value="ECO:0007669"/>
    <property type="project" value="UniProtKB-UniRule"/>
</dbReference>
<comment type="subcellular location">
    <subcellularLocation>
        <location evidence="9 10">Cytoplasm</location>
    </subcellularLocation>
</comment>
<reference evidence="11 12" key="1">
    <citation type="journal article" date="2015" name="Clin. Infect. Dis.">
        <title>Genomic Investigations unmask Mycoplasma amphoriforme, a new respiratory pathogen.</title>
        <authorList>
            <person name="Gillespie S.H."/>
            <person name="Ling C.L."/>
            <person name="Oravcova K."/>
            <person name="Pinheiro M."/>
            <person name="Wells L."/>
            <person name="Bryant J.M."/>
            <person name="McHugh T.D."/>
            <person name="Bebear C."/>
            <person name="Webster D."/>
            <person name="Harris S.R."/>
            <person name="Seth-Smith H.M."/>
            <person name="Thomson N.R."/>
        </authorList>
    </citation>
    <scope>NUCLEOTIDE SEQUENCE [LARGE SCALE GENOMIC DNA]</scope>
    <source>
        <strain evidence="11 12">A39</strain>
    </source>
</reference>
<dbReference type="GO" id="GO:0004807">
    <property type="term" value="F:triose-phosphate isomerase activity"/>
    <property type="evidence" value="ECO:0007669"/>
    <property type="project" value="UniProtKB-UniRule"/>
</dbReference>
<dbReference type="InterPro" id="IPR035990">
    <property type="entry name" value="TIM_sf"/>
</dbReference>
<dbReference type="FunFam" id="3.20.20.70:FF:000016">
    <property type="entry name" value="Triosephosphate isomerase"/>
    <property type="match status" value="1"/>
</dbReference>
<evidence type="ECO:0000313" key="12">
    <source>
        <dbReference type="Proteomes" id="UP000261764"/>
    </source>
</evidence>
<evidence type="ECO:0000256" key="7">
    <source>
        <dbReference type="ARBA" id="ARBA00023152"/>
    </source>
</evidence>
<dbReference type="NCBIfam" id="TIGR00419">
    <property type="entry name" value="tim"/>
    <property type="match status" value="1"/>
</dbReference>
<comment type="function">
    <text evidence="9">Involved in the gluconeogenesis. Catalyzes stereospecifically the conversion of dihydroxyacetone phosphate (DHAP) to D-glyceraldehyde-3-phosphate (G3P).</text>
</comment>
<dbReference type="GO" id="GO:0006096">
    <property type="term" value="P:glycolytic process"/>
    <property type="evidence" value="ECO:0007669"/>
    <property type="project" value="UniProtKB-UniRule"/>
</dbReference>
<keyword evidence="8 9" id="KW-0413">Isomerase</keyword>
<dbReference type="InterPro" id="IPR013785">
    <property type="entry name" value="Aldolase_TIM"/>
</dbReference>
<dbReference type="GO" id="GO:0019563">
    <property type="term" value="P:glycerol catabolic process"/>
    <property type="evidence" value="ECO:0007669"/>
    <property type="project" value="TreeGrafter"/>
</dbReference>
<evidence type="ECO:0000256" key="5">
    <source>
        <dbReference type="ARBA" id="ARBA00022432"/>
    </source>
</evidence>
<dbReference type="UniPathway" id="UPA00138"/>
<keyword evidence="6 9" id="KW-0963">Cytoplasm</keyword>
<dbReference type="InterPro" id="IPR000652">
    <property type="entry name" value="Triosephosphate_isomerase"/>
</dbReference>
<gene>
    <name evidence="9" type="primary">tpiA</name>
    <name evidence="11" type="ORF">MAMA39_03610</name>
</gene>
<dbReference type="UniPathway" id="UPA00109">
    <property type="reaction ID" value="UER00189"/>
</dbReference>
<dbReference type="KEGG" id="mamp:MAMA39_03610"/>
<comment type="pathway">
    <text evidence="9 10">Carbohydrate biosynthesis; gluconeogenesis.</text>
</comment>
<dbReference type="PROSITE" id="PS51440">
    <property type="entry name" value="TIM_2"/>
    <property type="match status" value="1"/>
</dbReference>
<dbReference type="GO" id="GO:0005829">
    <property type="term" value="C:cytosol"/>
    <property type="evidence" value="ECO:0007669"/>
    <property type="project" value="TreeGrafter"/>
</dbReference>
<evidence type="ECO:0000256" key="2">
    <source>
        <dbReference type="ARBA" id="ARBA00007422"/>
    </source>
</evidence>
<evidence type="ECO:0000256" key="9">
    <source>
        <dbReference type="HAMAP-Rule" id="MF_00147"/>
    </source>
</evidence>
<dbReference type="PANTHER" id="PTHR21139">
    <property type="entry name" value="TRIOSEPHOSPHATE ISOMERASE"/>
    <property type="match status" value="1"/>
</dbReference>
<dbReference type="SUPFAM" id="SSF51351">
    <property type="entry name" value="Triosephosphate isomerase (TIM)"/>
    <property type="match status" value="1"/>
</dbReference>
<accession>A0A292IHS5</accession>
<evidence type="ECO:0000256" key="4">
    <source>
        <dbReference type="ARBA" id="ARBA00019397"/>
    </source>
</evidence>